<dbReference type="AlphaFoldDB" id="A0A4R2QJE0"/>
<evidence type="ECO:0000313" key="1">
    <source>
        <dbReference type="EMBL" id="TCP49387.1"/>
    </source>
</evidence>
<accession>A0A4R2QJE0</accession>
<protein>
    <recommendedName>
        <fullName evidence="3">Protein ImuA</fullName>
    </recommendedName>
</protein>
<sequence>MPSRGALAPLMSHIGVRTASELVVHGKDNRGEPVESAEVGRVLPVPEALAELLPWRGLRRGGTVAVRGATSLLLALLGPATSAGSWAGVVGMPGIGVLAATEFGVVPQRLALVPNPGAEFAPVVAALLEGMDLVAVRAAAGIRPEHARRLSARARHHKSVLLSFGAWPGAEVELHGSTARWSGVEAGSGYLRTRRLVVEAVGRGAAARPVRRTLLLPDSAGGIAAAEGATEANPARPRELAG</sequence>
<evidence type="ECO:0000313" key="2">
    <source>
        <dbReference type="Proteomes" id="UP000294911"/>
    </source>
</evidence>
<dbReference type="Proteomes" id="UP000294911">
    <property type="component" value="Unassembled WGS sequence"/>
</dbReference>
<comment type="caution">
    <text evidence="1">The sequence shown here is derived from an EMBL/GenBank/DDBJ whole genome shotgun (WGS) entry which is preliminary data.</text>
</comment>
<name>A0A4R2QJE0_9PSEU</name>
<proteinExistence type="predicted"/>
<organism evidence="1 2">
    <name type="scientific">Tamaricihabitans halophyticus</name>
    <dbReference type="NCBI Taxonomy" id="1262583"/>
    <lineage>
        <taxon>Bacteria</taxon>
        <taxon>Bacillati</taxon>
        <taxon>Actinomycetota</taxon>
        <taxon>Actinomycetes</taxon>
        <taxon>Pseudonocardiales</taxon>
        <taxon>Pseudonocardiaceae</taxon>
        <taxon>Tamaricihabitans</taxon>
    </lineage>
</organism>
<dbReference type="EMBL" id="SLXQ01000009">
    <property type="protein sequence ID" value="TCP49387.1"/>
    <property type="molecule type" value="Genomic_DNA"/>
</dbReference>
<gene>
    <name evidence="1" type="ORF">EV191_109209</name>
</gene>
<keyword evidence="2" id="KW-1185">Reference proteome</keyword>
<reference evidence="1 2" key="1">
    <citation type="submission" date="2019-03" db="EMBL/GenBank/DDBJ databases">
        <title>Genomic Encyclopedia of Type Strains, Phase IV (KMG-IV): sequencing the most valuable type-strain genomes for metagenomic binning, comparative biology and taxonomic classification.</title>
        <authorList>
            <person name="Goeker M."/>
        </authorList>
    </citation>
    <scope>NUCLEOTIDE SEQUENCE [LARGE SCALE GENOMIC DNA]</scope>
    <source>
        <strain evidence="1 2">DSM 45765</strain>
    </source>
</reference>
<evidence type="ECO:0008006" key="3">
    <source>
        <dbReference type="Google" id="ProtNLM"/>
    </source>
</evidence>